<comment type="caution">
    <text evidence="2">The sequence shown here is derived from an EMBL/GenBank/DDBJ whole genome shotgun (WGS) entry which is preliminary data.</text>
</comment>
<name>A0A9P0XD51_PIEBR</name>
<organism evidence="2 3">
    <name type="scientific">Pieris brassicae</name>
    <name type="common">White butterfly</name>
    <name type="synonym">Large white butterfly</name>
    <dbReference type="NCBI Taxonomy" id="7116"/>
    <lineage>
        <taxon>Eukaryota</taxon>
        <taxon>Metazoa</taxon>
        <taxon>Ecdysozoa</taxon>
        <taxon>Arthropoda</taxon>
        <taxon>Hexapoda</taxon>
        <taxon>Insecta</taxon>
        <taxon>Pterygota</taxon>
        <taxon>Neoptera</taxon>
        <taxon>Endopterygota</taxon>
        <taxon>Lepidoptera</taxon>
        <taxon>Glossata</taxon>
        <taxon>Ditrysia</taxon>
        <taxon>Papilionoidea</taxon>
        <taxon>Pieridae</taxon>
        <taxon>Pierinae</taxon>
        <taxon>Pieris</taxon>
    </lineage>
</organism>
<feature type="compositionally biased region" description="Basic and acidic residues" evidence="1">
    <location>
        <begin position="28"/>
        <end position="37"/>
    </location>
</feature>
<feature type="region of interest" description="Disordered" evidence="1">
    <location>
        <begin position="18"/>
        <end position="37"/>
    </location>
</feature>
<dbReference type="EMBL" id="CALOZG010000020">
    <property type="protein sequence ID" value="CAH4031780.1"/>
    <property type="molecule type" value="Genomic_DNA"/>
</dbReference>
<evidence type="ECO:0000313" key="2">
    <source>
        <dbReference type="EMBL" id="CAH4031780.1"/>
    </source>
</evidence>
<sequence>MISGEVGRCGAAVARDSSRPAAVRRAQRTNEPHSRAHENFIAIAINDTNPPHDTRPLPLSSINSQFICKGGL</sequence>
<evidence type="ECO:0000313" key="3">
    <source>
        <dbReference type="Proteomes" id="UP001152562"/>
    </source>
</evidence>
<keyword evidence="3" id="KW-1185">Reference proteome</keyword>
<proteinExistence type="predicted"/>
<dbReference type="Proteomes" id="UP001152562">
    <property type="component" value="Unassembled WGS sequence"/>
</dbReference>
<protein>
    <submittedName>
        <fullName evidence="2">Uncharacterized protein</fullName>
    </submittedName>
</protein>
<gene>
    <name evidence="2" type="ORF">PIBRA_LOCUS8251</name>
</gene>
<dbReference type="AlphaFoldDB" id="A0A9P0XD51"/>
<reference evidence="2" key="1">
    <citation type="submission" date="2022-05" db="EMBL/GenBank/DDBJ databases">
        <authorList>
            <person name="Okamura Y."/>
        </authorList>
    </citation>
    <scope>NUCLEOTIDE SEQUENCE</scope>
</reference>
<evidence type="ECO:0000256" key="1">
    <source>
        <dbReference type="SAM" id="MobiDB-lite"/>
    </source>
</evidence>
<accession>A0A9P0XD51</accession>